<dbReference type="PANTHER" id="PTHR32046:SF11">
    <property type="entry name" value="IMMUNE-ASSOCIATED NUCLEOTIDE-BINDING PROTEIN 10-LIKE"/>
    <property type="match status" value="1"/>
</dbReference>
<dbReference type="Proteomes" id="UP000051574">
    <property type="component" value="Unassembled WGS sequence"/>
</dbReference>
<name>A0A0T6B7C4_9SCAR</name>
<sequence>MSEINILLLGETGIGKSTFINALDNYINYNSFDDAKKKFRQLIPTTFDITLSDFTTKTICTGNHPNECRESASSGTKEPMLHEVRYKNKTLRIIDTPGLGDTKGINADHGNTKKLIDFIEQLEHVNAVCILLKPTNCKLNALFNFCIQNILSHLNRDVVNNVIFVFTNSRGSSFKPGEALQPLKAAIASISAPGINLRCSKENIFCVDNEAFRCLAARVKGCPFLPEEEQICEQSWNKSSLECKRFLDYVLTLHGSKTSIMVSVRNSNVAIAKLAKPLIEIMILHGKSIARIEIQKKEIETYKDSLEELKCRLYVPIIEYKSTKKITSDTKHGHQARVGASFLQSLFGMDGSYQYANMTETHTEETIEPYETKREDASVKHAMLTEAKKLDMVKQSMTELLEMQDEYKEESRSITEAAATFVVFLRKNAVTLNQDPFQNYIELELNEAKRNGALDLINALELLLLNYKAKKN</sequence>
<dbReference type="SUPFAM" id="SSF52540">
    <property type="entry name" value="P-loop containing nucleoside triphosphate hydrolases"/>
    <property type="match status" value="1"/>
</dbReference>
<organism evidence="2 3">
    <name type="scientific">Oryctes borbonicus</name>
    <dbReference type="NCBI Taxonomy" id="1629725"/>
    <lineage>
        <taxon>Eukaryota</taxon>
        <taxon>Metazoa</taxon>
        <taxon>Ecdysozoa</taxon>
        <taxon>Arthropoda</taxon>
        <taxon>Hexapoda</taxon>
        <taxon>Insecta</taxon>
        <taxon>Pterygota</taxon>
        <taxon>Neoptera</taxon>
        <taxon>Endopterygota</taxon>
        <taxon>Coleoptera</taxon>
        <taxon>Polyphaga</taxon>
        <taxon>Scarabaeiformia</taxon>
        <taxon>Scarabaeidae</taxon>
        <taxon>Dynastinae</taxon>
        <taxon>Oryctes</taxon>
    </lineage>
</organism>
<feature type="domain" description="G" evidence="1">
    <location>
        <begin position="6"/>
        <end position="136"/>
    </location>
</feature>
<protein>
    <submittedName>
        <fullName evidence="2">50S ribosome-binding GTPase</fullName>
    </submittedName>
</protein>
<dbReference type="EMBL" id="LJIG01009369">
    <property type="protein sequence ID" value="KRT83218.1"/>
    <property type="molecule type" value="Genomic_DNA"/>
</dbReference>
<evidence type="ECO:0000259" key="1">
    <source>
        <dbReference type="Pfam" id="PF01926"/>
    </source>
</evidence>
<dbReference type="InterPro" id="IPR027417">
    <property type="entry name" value="P-loop_NTPase"/>
</dbReference>
<feature type="non-terminal residue" evidence="2">
    <location>
        <position position="472"/>
    </location>
</feature>
<dbReference type="GO" id="GO:0005525">
    <property type="term" value="F:GTP binding"/>
    <property type="evidence" value="ECO:0007669"/>
    <property type="project" value="InterPro"/>
</dbReference>
<dbReference type="PANTHER" id="PTHR32046">
    <property type="entry name" value="G DOMAIN-CONTAINING PROTEIN"/>
    <property type="match status" value="1"/>
</dbReference>
<dbReference type="Pfam" id="PF01926">
    <property type="entry name" value="MMR_HSR1"/>
    <property type="match status" value="1"/>
</dbReference>
<gene>
    <name evidence="2" type="ORF">AMK59_3163</name>
</gene>
<dbReference type="OrthoDB" id="2386367at2759"/>
<keyword evidence="3" id="KW-1185">Reference proteome</keyword>
<reference evidence="2 3" key="1">
    <citation type="submission" date="2015-09" db="EMBL/GenBank/DDBJ databases">
        <title>Draft genome of the scarab beetle Oryctes borbonicus.</title>
        <authorList>
            <person name="Meyer J.M."/>
            <person name="Markov G.V."/>
            <person name="Baskaran P."/>
            <person name="Herrmann M."/>
            <person name="Sommer R.J."/>
            <person name="Roedelsperger C."/>
        </authorList>
    </citation>
    <scope>NUCLEOTIDE SEQUENCE [LARGE SCALE GENOMIC DNA]</scope>
    <source>
        <strain evidence="2">OB123</strain>
        <tissue evidence="2">Whole animal</tissue>
    </source>
</reference>
<dbReference type="AlphaFoldDB" id="A0A0T6B7C4"/>
<evidence type="ECO:0000313" key="2">
    <source>
        <dbReference type="EMBL" id="KRT83218.1"/>
    </source>
</evidence>
<proteinExistence type="predicted"/>
<accession>A0A0T6B7C4</accession>
<evidence type="ECO:0000313" key="3">
    <source>
        <dbReference type="Proteomes" id="UP000051574"/>
    </source>
</evidence>
<dbReference type="Gene3D" id="3.40.50.300">
    <property type="entry name" value="P-loop containing nucleotide triphosphate hydrolases"/>
    <property type="match status" value="1"/>
</dbReference>
<dbReference type="InterPro" id="IPR006073">
    <property type="entry name" value="GTP-bd"/>
</dbReference>
<comment type="caution">
    <text evidence="2">The sequence shown here is derived from an EMBL/GenBank/DDBJ whole genome shotgun (WGS) entry which is preliminary data.</text>
</comment>